<gene>
    <name evidence="5" type="ORF">H9625_07520</name>
</gene>
<keyword evidence="3" id="KW-0233">DNA recombination</keyword>
<dbReference type="PANTHER" id="PTHR30349:SF64">
    <property type="entry name" value="PROPHAGE INTEGRASE INTD-RELATED"/>
    <property type="match status" value="1"/>
</dbReference>
<dbReference type="InterPro" id="IPR025269">
    <property type="entry name" value="SAM-like_dom"/>
</dbReference>
<evidence type="ECO:0000256" key="2">
    <source>
        <dbReference type="ARBA" id="ARBA00023125"/>
    </source>
</evidence>
<dbReference type="Pfam" id="PF00589">
    <property type="entry name" value="Phage_integrase"/>
    <property type="match status" value="1"/>
</dbReference>
<dbReference type="PANTHER" id="PTHR30349">
    <property type="entry name" value="PHAGE INTEGRASE-RELATED"/>
    <property type="match status" value="1"/>
</dbReference>
<dbReference type="InterPro" id="IPR002104">
    <property type="entry name" value="Integrase_catalytic"/>
</dbReference>
<feature type="domain" description="Tyr recombinase" evidence="4">
    <location>
        <begin position="210"/>
        <end position="392"/>
    </location>
</feature>
<protein>
    <submittedName>
        <fullName evidence="5">Phage integrase SAM-like domain-containing protein</fullName>
    </submittedName>
</protein>
<keyword evidence="6" id="KW-1185">Reference proteome</keyword>
<reference evidence="5 6" key="1">
    <citation type="submission" date="2020-08" db="EMBL/GenBank/DDBJ databases">
        <title>A Genomic Blueprint of the Chicken Gut Microbiome.</title>
        <authorList>
            <person name="Gilroy R."/>
            <person name="Ravi A."/>
            <person name="Getino M."/>
            <person name="Pursley I."/>
            <person name="Horton D.L."/>
            <person name="Alikhan N.-F."/>
            <person name="Baker D."/>
            <person name="Gharbi K."/>
            <person name="Hall N."/>
            <person name="Watson M."/>
            <person name="Adriaenssens E.M."/>
            <person name="Foster-Nyarko E."/>
            <person name="Jarju S."/>
            <person name="Secka A."/>
            <person name="Antonio M."/>
            <person name="Oren A."/>
            <person name="Chaudhuri R."/>
            <person name="La Ragione R.M."/>
            <person name="Hildebrand F."/>
            <person name="Pallen M.J."/>
        </authorList>
    </citation>
    <scope>NUCLEOTIDE SEQUENCE [LARGE SCALE GENOMIC DNA]</scope>
    <source>
        <strain evidence="5 6">Sa1CVN1</strain>
    </source>
</reference>
<dbReference type="RefSeq" id="WP_191763721.1">
    <property type="nucleotide sequence ID" value="NZ_JACSPP010000017.1"/>
</dbReference>
<keyword evidence="2" id="KW-0238">DNA-binding</keyword>
<dbReference type="Pfam" id="PF13102">
    <property type="entry name" value="Phage_int_SAM_5"/>
    <property type="match status" value="1"/>
</dbReference>
<evidence type="ECO:0000256" key="3">
    <source>
        <dbReference type="ARBA" id="ARBA00023172"/>
    </source>
</evidence>
<dbReference type="Gene3D" id="1.10.150.130">
    <property type="match status" value="1"/>
</dbReference>
<dbReference type="Proteomes" id="UP000620874">
    <property type="component" value="Unassembled WGS sequence"/>
</dbReference>
<evidence type="ECO:0000259" key="4">
    <source>
        <dbReference type="PROSITE" id="PS51898"/>
    </source>
</evidence>
<dbReference type="InterPro" id="IPR050090">
    <property type="entry name" value="Tyrosine_recombinase_XerCD"/>
</dbReference>
<evidence type="ECO:0000313" key="5">
    <source>
        <dbReference type="EMBL" id="MBD8040295.1"/>
    </source>
</evidence>
<proteinExistence type="inferred from homology"/>
<dbReference type="InterPro" id="IPR010998">
    <property type="entry name" value="Integrase_recombinase_N"/>
</dbReference>
<evidence type="ECO:0000256" key="1">
    <source>
        <dbReference type="ARBA" id="ARBA00008857"/>
    </source>
</evidence>
<sequence length="398" mass="46403">MTSIKIKLMVSGKGMEGSLVYQVIHNRIVRQIDSGYKVWISEWDELAEMVVLEKADSARRRLLLAVARRIKTDREQLFQIVASLDRQGIYTTDDVLVRFRAWEYAGSFERFMEEVIVHLKELGKVRTSETYTMAYRNFMCFRKGVDIRLDEIDSDLMELYESHLKGRGLSLNTVSFYMRILRATYNRAVAKGLARQCYPFRYVYTGVEKTLKRALPLKFIKCIKQLDLSLHPSLDFARDMFLFSFYTRGMSFVDIAYLKKNDLQNGVLTYRRRKTGQLLFIKWERCMQEIVDKYTLPYSDYLLPIIKEKADERKQYQNALHAVNHNLKKVSLQACLPIRLTMYVARHSWASVAKSKHIPIAVISEGMGHSSENTTQIYLASLDNAVIDHANRLILKDL</sequence>
<comment type="similarity">
    <text evidence="1">Belongs to the 'phage' integrase family.</text>
</comment>
<organism evidence="5 6">
    <name type="scientific">Phocaeicola intestinalis</name>
    <dbReference type="NCBI Taxonomy" id="2762212"/>
    <lineage>
        <taxon>Bacteria</taxon>
        <taxon>Pseudomonadati</taxon>
        <taxon>Bacteroidota</taxon>
        <taxon>Bacteroidia</taxon>
        <taxon>Bacteroidales</taxon>
        <taxon>Bacteroidaceae</taxon>
        <taxon>Phocaeicola</taxon>
    </lineage>
</organism>
<comment type="caution">
    <text evidence="5">The sequence shown here is derived from an EMBL/GenBank/DDBJ whole genome shotgun (WGS) entry which is preliminary data.</text>
</comment>
<evidence type="ECO:0000313" key="6">
    <source>
        <dbReference type="Proteomes" id="UP000620874"/>
    </source>
</evidence>
<dbReference type="EMBL" id="JACSPP010000017">
    <property type="protein sequence ID" value="MBD8040295.1"/>
    <property type="molecule type" value="Genomic_DNA"/>
</dbReference>
<accession>A0ABR8Y7X3</accession>
<dbReference type="SUPFAM" id="SSF56349">
    <property type="entry name" value="DNA breaking-rejoining enzymes"/>
    <property type="match status" value="1"/>
</dbReference>
<dbReference type="Gene3D" id="1.10.443.10">
    <property type="entry name" value="Intergrase catalytic core"/>
    <property type="match status" value="1"/>
</dbReference>
<dbReference type="InterPro" id="IPR011010">
    <property type="entry name" value="DNA_brk_join_enz"/>
</dbReference>
<name>A0ABR8Y7X3_9BACT</name>
<dbReference type="InterPro" id="IPR013762">
    <property type="entry name" value="Integrase-like_cat_sf"/>
</dbReference>
<dbReference type="PROSITE" id="PS51898">
    <property type="entry name" value="TYR_RECOMBINASE"/>
    <property type="match status" value="1"/>
</dbReference>